<dbReference type="NCBIfam" id="TIGR02378">
    <property type="entry name" value="nirD_assim_sml"/>
    <property type="match status" value="1"/>
</dbReference>
<dbReference type="GO" id="GO:0042128">
    <property type="term" value="P:nitrate assimilation"/>
    <property type="evidence" value="ECO:0007669"/>
    <property type="project" value="UniProtKB-KW"/>
</dbReference>
<evidence type="ECO:0000256" key="2">
    <source>
        <dbReference type="ARBA" id="ARBA00022723"/>
    </source>
</evidence>
<proteinExistence type="predicted"/>
<comment type="caution">
    <text evidence="8">The sequence shown here is derived from an EMBL/GenBank/DDBJ whole genome shotgun (WGS) entry which is preliminary data.</text>
</comment>
<accession>A0A356LDI2</accession>
<protein>
    <submittedName>
        <fullName evidence="8">Nitrite reductase (NAD(P)H) small subunit</fullName>
    </submittedName>
</protein>
<dbReference type="AlphaFoldDB" id="A0A356LDI2"/>
<gene>
    <name evidence="8" type="primary">nirD</name>
    <name evidence="8" type="ORF">DD666_05670</name>
</gene>
<dbReference type="Proteomes" id="UP000264036">
    <property type="component" value="Unassembled WGS sequence"/>
</dbReference>
<keyword evidence="5" id="KW-0411">Iron-sulfur</keyword>
<evidence type="ECO:0000313" key="8">
    <source>
        <dbReference type="EMBL" id="HBP28889.1"/>
    </source>
</evidence>
<evidence type="ECO:0000256" key="1">
    <source>
        <dbReference type="ARBA" id="ARBA00022714"/>
    </source>
</evidence>
<keyword evidence="1" id="KW-0001">2Fe-2S</keyword>
<dbReference type="PROSITE" id="PS51296">
    <property type="entry name" value="RIESKE"/>
    <property type="match status" value="1"/>
</dbReference>
<dbReference type="InterPro" id="IPR012748">
    <property type="entry name" value="Rieske-like_NirD"/>
</dbReference>
<dbReference type="Gene3D" id="2.102.10.10">
    <property type="entry name" value="Rieske [2Fe-2S] iron-sulphur domain"/>
    <property type="match status" value="1"/>
</dbReference>
<feature type="domain" description="Rieske" evidence="7">
    <location>
        <begin position="12"/>
        <end position="109"/>
    </location>
</feature>
<evidence type="ECO:0000256" key="3">
    <source>
        <dbReference type="ARBA" id="ARBA00023002"/>
    </source>
</evidence>
<evidence type="ECO:0000256" key="5">
    <source>
        <dbReference type="ARBA" id="ARBA00023014"/>
    </source>
</evidence>
<evidence type="ECO:0000256" key="6">
    <source>
        <dbReference type="ARBA" id="ARBA00023063"/>
    </source>
</evidence>
<dbReference type="EMBL" id="DOEK01000008">
    <property type="protein sequence ID" value="HBP28889.1"/>
    <property type="molecule type" value="Genomic_DNA"/>
</dbReference>
<dbReference type="GO" id="GO:0046872">
    <property type="term" value="F:metal ion binding"/>
    <property type="evidence" value="ECO:0007669"/>
    <property type="project" value="UniProtKB-KW"/>
</dbReference>
<keyword evidence="2" id="KW-0479">Metal-binding</keyword>
<reference evidence="8 9" key="1">
    <citation type="journal article" date="2018" name="Nat. Biotechnol.">
        <title>A standardized bacterial taxonomy based on genome phylogeny substantially revises the tree of life.</title>
        <authorList>
            <person name="Parks D.H."/>
            <person name="Chuvochina M."/>
            <person name="Waite D.W."/>
            <person name="Rinke C."/>
            <person name="Skarshewski A."/>
            <person name="Chaumeil P.A."/>
            <person name="Hugenholtz P."/>
        </authorList>
    </citation>
    <scope>NUCLEOTIDE SEQUENCE [LARGE SCALE GENOMIC DNA]</scope>
    <source>
        <strain evidence="8">UBA10707</strain>
    </source>
</reference>
<dbReference type="InterPro" id="IPR017941">
    <property type="entry name" value="Rieske_2Fe-2S"/>
</dbReference>
<evidence type="ECO:0000313" key="9">
    <source>
        <dbReference type="Proteomes" id="UP000264036"/>
    </source>
</evidence>
<keyword evidence="6" id="KW-0534">Nitrate assimilation</keyword>
<dbReference type="SUPFAM" id="SSF50022">
    <property type="entry name" value="ISP domain"/>
    <property type="match status" value="1"/>
</dbReference>
<sequence>MCEDTMKVCEKWTPVCATNEIPARGARVIRRHGLDDIAVFRSGDGAVYAIVDKCPHKGGPLSAGLVHGASVTCPLHGMVIDLPTGQVQAPDEGCVRTIAVKIDQGRVCLDLGEGQ</sequence>
<organism evidence="8 9">
    <name type="scientific">Advenella kashmirensis</name>
    <dbReference type="NCBI Taxonomy" id="310575"/>
    <lineage>
        <taxon>Bacteria</taxon>
        <taxon>Pseudomonadati</taxon>
        <taxon>Pseudomonadota</taxon>
        <taxon>Betaproteobacteria</taxon>
        <taxon>Burkholderiales</taxon>
        <taxon>Alcaligenaceae</taxon>
    </lineage>
</organism>
<dbReference type="InterPro" id="IPR036922">
    <property type="entry name" value="Rieske_2Fe-2S_sf"/>
</dbReference>
<dbReference type="GO" id="GO:0051537">
    <property type="term" value="F:2 iron, 2 sulfur cluster binding"/>
    <property type="evidence" value="ECO:0007669"/>
    <property type="project" value="UniProtKB-KW"/>
</dbReference>
<name>A0A356LDI2_9BURK</name>
<dbReference type="Pfam" id="PF00355">
    <property type="entry name" value="Rieske"/>
    <property type="match status" value="1"/>
</dbReference>
<dbReference type="PANTHER" id="PTHR21496">
    <property type="entry name" value="FERREDOXIN-RELATED"/>
    <property type="match status" value="1"/>
</dbReference>
<dbReference type="GO" id="GO:0008942">
    <property type="term" value="F:nitrite reductase [NAD(P)H] activity"/>
    <property type="evidence" value="ECO:0007669"/>
    <property type="project" value="InterPro"/>
</dbReference>
<evidence type="ECO:0000256" key="4">
    <source>
        <dbReference type="ARBA" id="ARBA00023004"/>
    </source>
</evidence>
<dbReference type="PANTHER" id="PTHR21496:SF23">
    <property type="entry name" value="3-PHENYLPROPIONATE_CINNAMIC ACID DIOXYGENASE FERREDOXIN SUBUNIT"/>
    <property type="match status" value="1"/>
</dbReference>
<evidence type="ECO:0000259" key="7">
    <source>
        <dbReference type="PROSITE" id="PS51296"/>
    </source>
</evidence>
<dbReference type="CDD" id="cd03530">
    <property type="entry name" value="Rieske_NirD_small_Bacillus"/>
    <property type="match status" value="1"/>
</dbReference>
<keyword evidence="4" id="KW-0408">Iron</keyword>
<keyword evidence="3" id="KW-0560">Oxidoreductase</keyword>